<reference evidence="7 8" key="1">
    <citation type="submission" date="2015-04" db="EMBL/GenBank/DDBJ databases">
        <title>Taxonomic description and genome sequence of Salinicoccus sediminis sp. nov., a novel hyper halotolerant bacterium isolated from marine sediment.</title>
        <authorList>
            <person name="Mathan Kumar R."/>
            <person name="Kaur G."/>
            <person name="Kumar N."/>
            <person name="Kumar A."/>
            <person name="Singh N.K."/>
            <person name="Kaur N."/>
            <person name="Mayilraj S."/>
        </authorList>
    </citation>
    <scope>NUCLEOTIDE SEQUENCE [LARGE SCALE GENOMIC DNA]</scope>
    <source>
        <strain evidence="7 8">SV-16</strain>
    </source>
</reference>
<comment type="caution">
    <text evidence="7">The sequence shown here is derived from an EMBL/GenBank/DDBJ whole genome shotgun (WGS) entry which is preliminary data.</text>
</comment>
<dbReference type="PANTHER" id="PTHR10625">
    <property type="entry name" value="HISTONE DEACETYLASE HDAC1-RELATED"/>
    <property type="match status" value="1"/>
</dbReference>
<dbReference type="PRINTS" id="PR01272">
    <property type="entry name" value="ACUCPROTEIN"/>
</dbReference>
<accession>A0A0M2ST30</accession>
<dbReference type="GO" id="GO:0040029">
    <property type="term" value="P:epigenetic regulation of gene expression"/>
    <property type="evidence" value="ECO:0007669"/>
    <property type="project" value="TreeGrafter"/>
</dbReference>
<organism evidence="7 8">
    <name type="scientific">Salinicoccus sediminis</name>
    <dbReference type="NCBI Taxonomy" id="1432562"/>
    <lineage>
        <taxon>Bacteria</taxon>
        <taxon>Bacillati</taxon>
        <taxon>Bacillota</taxon>
        <taxon>Bacilli</taxon>
        <taxon>Bacillales</taxon>
        <taxon>Staphylococcaceae</taxon>
        <taxon>Salinicoccus</taxon>
    </lineage>
</organism>
<comment type="function">
    <text evidence="5">Role in growth on acetoin or butanediol. Involved in the breakdown of these compounds used as a carbon source.</text>
</comment>
<sequence length="382" mass="43345">MKKPLYVYDDSLLKYRFNSTHPFNQMRLKMTTDLLRAADFLPEENIIKPRGATDEELLLVHKEDFLEAVRAAGEGRLSEDKMESYGLNTDDTPSFQGMHEKSRMLVGATLTAVDAVMEGRTDKAASLAGGLHHGFSGRASGFCVYNDSAVAIEYMRRNYGKRVMYVDTDAHHGDGVQWIFYDSREVMTYSIHETGRYLFPGTGSLTERGAGDGFGFCVNLPVDAFTEDQSFMSIFKESLEAAIIKFKPDVILSQNGVDAHYRDPMTHLSLTSASFEEIPRFVCEMADKYTDGKWIAVGGGGYNIWQVVPRMWAQIWLAMTGTEPPRGRLPQKYMDKYAPKCPVDFPSEWTDDTHDYQEIPRRREITEKNESSLNRAMLHIEN</sequence>
<proteinExistence type="inferred from homology"/>
<dbReference type="STRING" id="1432562.WN59_03010"/>
<evidence type="ECO:0000256" key="4">
    <source>
        <dbReference type="ARBA" id="ARBA00022627"/>
    </source>
</evidence>
<dbReference type="CDD" id="cd09994">
    <property type="entry name" value="HDAC_AcuC_like"/>
    <property type="match status" value="1"/>
</dbReference>
<dbReference type="GO" id="GO:0004407">
    <property type="term" value="F:histone deacetylase activity"/>
    <property type="evidence" value="ECO:0007669"/>
    <property type="project" value="TreeGrafter"/>
</dbReference>
<evidence type="ECO:0000256" key="1">
    <source>
        <dbReference type="ARBA" id="ARBA00005101"/>
    </source>
</evidence>
<name>A0A0M2ST30_9STAP</name>
<dbReference type="UniPathway" id="UPA00040"/>
<keyword evidence="4" id="KW-0006">Acetoin catabolism</keyword>
<dbReference type="PRINTS" id="PR01270">
    <property type="entry name" value="HDASUPER"/>
</dbReference>
<feature type="domain" description="Histone deacetylase" evidence="6">
    <location>
        <begin position="21"/>
        <end position="318"/>
    </location>
</feature>
<dbReference type="InterPro" id="IPR023696">
    <property type="entry name" value="Ureohydrolase_dom_sf"/>
</dbReference>
<dbReference type="Pfam" id="PF00850">
    <property type="entry name" value="Hist_deacetyl"/>
    <property type="match status" value="1"/>
</dbReference>
<keyword evidence="8" id="KW-1185">Reference proteome</keyword>
<evidence type="ECO:0000256" key="2">
    <source>
        <dbReference type="ARBA" id="ARBA00005947"/>
    </source>
</evidence>
<dbReference type="Gene3D" id="3.40.800.20">
    <property type="entry name" value="Histone deacetylase domain"/>
    <property type="match status" value="1"/>
</dbReference>
<gene>
    <name evidence="7" type="ORF">WN59_03010</name>
</gene>
<dbReference type="PANTHER" id="PTHR10625:SF10">
    <property type="entry name" value="HISTONE DEACETYLASE HDAC1"/>
    <property type="match status" value="1"/>
</dbReference>
<dbReference type="InterPro" id="IPR023801">
    <property type="entry name" value="His_deacetylse_dom"/>
</dbReference>
<dbReference type="InterPro" id="IPR000286">
    <property type="entry name" value="HDACs"/>
</dbReference>
<evidence type="ECO:0000259" key="6">
    <source>
        <dbReference type="Pfam" id="PF00850"/>
    </source>
</evidence>
<dbReference type="RefSeq" id="WP_046512317.1">
    <property type="nucleotide sequence ID" value="NZ_LAYZ01000001.1"/>
</dbReference>
<comment type="similarity">
    <text evidence="2">Belongs to the histone deacetylase family.</text>
</comment>
<dbReference type="OrthoDB" id="9808367at2"/>
<dbReference type="SUPFAM" id="SSF52768">
    <property type="entry name" value="Arginase/deacetylase"/>
    <property type="match status" value="1"/>
</dbReference>
<evidence type="ECO:0000256" key="5">
    <source>
        <dbReference type="ARBA" id="ARBA00024669"/>
    </source>
</evidence>
<evidence type="ECO:0000256" key="3">
    <source>
        <dbReference type="ARBA" id="ARBA00020218"/>
    </source>
</evidence>
<comment type="pathway">
    <text evidence="1">Ketone degradation; acetoin degradation.</text>
</comment>
<evidence type="ECO:0000313" key="7">
    <source>
        <dbReference type="EMBL" id="KKK35800.1"/>
    </source>
</evidence>
<dbReference type="Proteomes" id="UP000034287">
    <property type="component" value="Unassembled WGS sequence"/>
</dbReference>
<dbReference type="GO" id="GO:0045150">
    <property type="term" value="P:acetoin catabolic process"/>
    <property type="evidence" value="ECO:0007669"/>
    <property type="project" value="UniProtKB-UniPathway"/>
</dbReference>
<dbReference type="EMBL" id="LAYZ01000001">
    <property type="protein sequence ID" value="KKK35800.1"/>
    <property type="molecule type" value="Genomic_DNA"/>
</dbReference>
<protein>
    <recommendedName>
        <fullName evidence="3">Acetoin utilization protein AcuC</fullName>
    </recommendedName>
</protein>
<dbReference type="InterPro" id="IPR037138">
    <property type="entry name" value="His_deacetylse_dom_sf"/>
</dbReference>
<dbReference type="InterPro" id="IPR003085">
    <property type="entry name" value="AcuC"/>
</dbReference>
<dbReference type="AlphaFoldDB" id="A0A0M2ST30"/>
<evidence type="ECO:0000313" key="8">
    <source>
        <dbReference type="Proteomes" id="UP000034287"/>
    </source>
</evidence>
<dbReference type="PATRIC" id="fig|1432562.3.peg.617"/>